<dbReference type="Gene3D" id="1.10.565.10">
    <property type="entry name" value="Retinoid X Receptor"/>
    <property type="match status" value="1"/>
</dbReference>
<comment type="similarity">
    <text evidence="2">Belongs to the nuclear hormone receptor family. NR1 subfamily.</text>
</comment>
<dbReference type="InterPro" id="IPR000536">
    <property type="entry name" value="Nucl_hrmn_rcpt_lig-bd"/>
</dbReference>
<sequence>MSVDTRLNSSVRGKSEVKVCIGGCRSAVADTGASDALVDMRRRWSNNGYFPHPLRMFEDRSSEVSSSSALGLTPAMVMSPESLASPEYGGLELWGYDDSITYNTAQSLLGTCNMQQQEQQQQSVQTQPLPPMPLPMPPTTPKSENESMSSGREELSPASSVNGCSTDGEVRRQKKGPTPRQQEELCLVCGDRASGYHYNALTCEGCKGFFRRSVTKNAVYICKFGHACEMDMYMRRKCQECRLKKCLAVGMRPDCVVPEPLCKEKRRDKVKQREKDKLPVSTTTVDDHMPPIMQCDPPPPEAARIHEVVPRFLTEKLMEQNRLKNITPLSSNQMSLIARLVWYQEGYEQPSEEDLKRVTQTWQPEDDEEETDMPFRQITEMTILTVQLIVEFAKGLPGFSKISQSDQITLLKASSSEVMMLRVARRYDAATDSVLFANNQAYTRDNYRKAGMSYVIEDLLHFCRCMHSLSMDNVHSALLTAIVIFSDRPGLEQPLLVEEIQRYYLNTLRVYILNQNSASPRSAVVYGKILGVLTELRTLGTQNSNMCISLKLKNRKLPPFLEEIWDVAEVSTAAPKPLLMDSATL</sequence>
<dbReference type="PRINTS" id="PR00398">
    <property type="entry name" value="STRDHORMONER"/>
</dbReference>
<evidence type="ECO:0000256" key="12">
    <source>
        <dbReference type="ARBA" id="ARBA00029963"/>
    </source>
</evidence>
<evidence type="ECO:0000256" key="15">
    <source>
        <dbReference type="ARBA" id="ARBA00033286"/>
    </source>
</evidence>
<feature type="compositionally biased region" description="Low complexity" evidence="17">
    <location>
        <begin position="115"/>
        <end position="127"/>
    </location>
</feature>
<name>A0A1V0J8X2_ANTPE</name>
<keyword evidence="8 16" id="KW-0238">DNA-binding</keyword>
<evidence type="ECO:0000256" key="5">
    <source>
        <dbReference type="ARBA" id="ARBA00022771"/>
    </source>
</evidence>
<dbReference type="SUPFAM" id="SSF48508">
    <property type="entry name" value="Nuclear receptor ligand-binding domain"/>
    <property type="match status" value="1"/>
</dbReference>
<evidence type="ECO:0000259" key="19">
    <source>
        <dbReference type="PROSITE" id="PS51843"/>
    </source>
</evidence>
<dbReference type="GO" id="GO:0045944">
    <property type="term" value="P:positive regulation of transcription by RNA polymerase II"/>
    <property type="evidence" value="ECO:0007669"/>
    <property type="project" value="TreeGrafter"/>
</dbReference>
<evidence type="ECO:0000256" key="6">
    <source>
        <dbReference type="ARBA" id="ARBA00022833"/>
    </source>
</evidence>
<keyword evidence="7 16" id="KW-0805">Transcription regulation</keyword>
<protein>
    <recommendedName>
        <fullName evidence="3">Ecdysone receptor</fullName>
    </recommendedName>
    <alternativeName>
        <fullName evidence="12">20-hydroxy-ecdysone receptor</fullName>
    </alternativeName>
    <alternativeName>
        <fullName evidence="13">EcRH</fullName>
    </alternativeName>
    <alternativeName>
        <fullName evidence="14">Ecdysteroid receptor</fullName>
    </alternativeName>
    <alternativeName>
        <fullName evidence="15">Nuclear receptor subfamily 1 group H member 1</fullName>
    </alternativeName>
</protein>
<keyword evidence="5 16" id="KW-0863">Zinc-finger</keyword>
<dbReference type="EMBL" id="KY411159">
    <property type="protein sequence ID" value="ARD05165.1"/>
    <property type="molecule type" value="mRNA"/>
</dbReference>
<dbReference type="Pfam" id="PF00104">
    <property type="entry name" value="Hormone_recep"/>
    <property type="match status" value="1"/>
</dbReference>
<dbReference type="AlphaFoldDB" id="A0A1V0J8X2"/>
<dbReference type="PANTHER" id="PTHR24082">
    <property type="entry name" value="NUCLEAR HORMONE RECEPTOR"/>
    <property type="match status" value="1"/>
</dbReference>
<proteinExistence type="evidence at transcript level"/>
<feature type="compositionally biased region" description="Pro residues" evidence="17">
    <location>
        <begin position="128"/>
        <end position="140"/>
    </location>
</feature>
<dbReference type="CDD" id="cd06938">
    <property type="entry name" value="NR_LBD_EcR"/>
    <property type="match status" value="1"/>
</dbReference>
<dbReference type="InterPro" id="IPR041889">
    <property type="entry name" value="NR_LBD_EcR"/>
</dbReference>
<organism evidence="20">
    <name type="scientific">Antheraea pernyi</name>
    <name type="common">Chinese oak silk moth</name>
    <name type="synonym">Bombyx pernyi</name>
    <dbReference type="NCBI Taxonomy" id="7119"/>
    <lineage>
        <taxon>Eukaryota</taxon>
        <taxon>Metazoa</taxon>
        <taxon>Ecdysozoa</taxon>
        <taxon>Arthropoda</taxon>
        <taxon>Hexapoda</taxon>
        <taxon>Insecta</taxon>
        <taxon>Pterygota</taxon>
        <taxon>Neoptera</taxon>
        <taxon>Endopterygota</taxon>
        <taxon>Lepidoptera</taxon>
        <taxon>Glossata</taxon>
        <taxon>Ditrysia</taxon>
        <taxon>Bombycoidea</taxon>
        <taxon>Saturniidae</taxon>
        <taxon>Saturniinae</taxon>
        <taxon>Saturniini</taxon>
        <taxon>Antheraea</taxon>
    </lineage>
</organism>
<dbReference type="PROSITE" id="PS51843">
    <property type="entry name" value="NR_LBD"/>
    <property type="match status" value="1"/>
</dbReference>
<evidence type="ECO:0000259" key="18">
    <source>
        <dbReference type="PROSITE" id="PS51030"/>
    </source>
</evidence>
<reference evidence="20" key="1">
    <citation type="submission" date="2016-12" db="EMBL/GenBank/DDBJ databases">
        <title>Diapause related genes cloning and expression pattern in Chinese oak silkworm.</title>
        <authorList>
            <person name="Wang Y."/>
            <person name="Ru Y.T."/>
            <person name="Zhou J.L."/>
            <person name="Jiang Y.R."/>
            <person name="Qin L."/>
        </authorList>
    </citation>
    <scope>NUCLEOTIDE SEQUENCE</scope>
</reference>
<dbReference type="Pfam" id="PF00105">
    <property type="entry name" value="zf-C4"/>
    <property type="match status" value="1"/>
</dbReference>
<feature type="region of interest" description="Disordered" evidence="17">
    <location>
        <begin position="266"/>
        <end position="292"/>
    </location>
</feature>
<feature type="compositionally biased region" description="Basic and acidic residues" evidence="17">
    <location>
        <begin position="266"/>
        <end position="278"/>
    </location>
</feature>
<evidence type="ECO:0000256" key="14">
    <source>
        <dbReference type="ARBA" id="ARBA00033003"/>
    </source>
</evidence>
<dbReference type="GO" id="GO:0035100">
    <property type="term" value="F:ecdysone binding"/>
    <property type="evidence" value="ECO:0007669"/>
    <property type="project" value="InterPro"/>
</dbReference>
<dbReference type="FunFam" id="3.30.50.10:FF:000031">
    <property type="entry name" value="Ecdysone receptor A1"/>
    <property type="match status" value="1"/>
</dbReference>
<dbReference type="GO" id="GO:0000978">
    <property type="term" value="F:RNA polymerase II cis-regulatory region sequence-specific DNA binding"/>
    <property type="evidence" value="ECO:0007669"/>
    <property type="project" value="TreeGrafter"/>
</dbReference>
<dbReference type="InterPro" id="IPR003069">
    <property type="entry name" value="Ecdystd_rcpt"/>
</dbReference>
<dbReference type="GO" id="GO:0004879">
    <property type="term" value="F:nuclear receptor activity"/>
    <property type="evidence" value="ECO:0007669"/>
    <property type="project" value="InterPro"/>
</dbReference>
<comment type="subcellular location">
    <subcellularLocation>
        <location evidence="1 16">Nucleus</location>
    </subcellularLocation>
</comment>
<evidence type="ECO:0000256" key="2">
    <source>
        <dbReference type="ARBA" id="ARBA00008092"/>
    </source>
</evidence>
<dbReference type="SMART" id="SM00399">
    <property type="entry name" value="ZnF_C4"/>
    <property type="match status" value="1"/>
</dbReference>
<keyword evidence="11 16" id="KW-0539">Nucleus</keyword>
<dbReference type="SMART" id="SM00430">
    <property type="entry name" value="HOLI"/>
    <property type="match status" value="1"/>
</dbReference>
<dbReference type="InterPro" id="IPR035500">
    <property type="entry name" value="NHR-like_dom_sf"/>
</dbReference>
<dbReference type="InterPro" id="IPR050234">
    <property type="entry name" value="Nuclear_hormone_rcpt_NR1"/>
</dbReference>
<evidence type="ECO:0000313" key="20">
    <source>
        <dbReference type="EMBL" id="ARD05165.1"/>
    </source>
</evidence>
<dbReference type="GO" id="GO:0090575">
    <property type="term" value="C:RNA polymerase II transcription regulator complex"/>
    <property type="evidence" value="ECO:0007669"/>
    <property type="project" value="TreeGrafter"/>
</dbReference>
<dbReference type="PANTHER" id="PTHR24082:SF507">
    <property type="entry name" value="BILE ACID RECEPTOR-RELATED"/>
    <property type="match status" value="1"/>
</dbReference>
<evidence type="ECO:0000256" key="9">
    <source>
        <dbReference type="ARBA" id="ARBA00023163"/>
    </source>
</evidence>
<dbReference type="PRINTS" id="PR00047">
    <property type="entry name" value="STROIDFINGER"/>
</dbReference>
<accession>A0A1V0J8X2</accession>
<dbReference type="SUPFAM" id="SSF57716">
    <property type="entry name" value="Glucocorticoid receptor-like (DNA-binding domain)"/>
    <property type="match status" value="1"/>
</dbReference>
<dbReference type="PROSITE" id="PS51030">
    <property type="entry name" value="NUCLEAR_REC_DBD_2"/>
    <property type="match status" value="1"/>
</dbReference>
<evidence type="ECO:0000256" key="7">
    <source>
        <dbReference type="ARBA" id="ARBA00023015"/>
    </source>
</evidence>
<dbReference type="GO" id="GO:0035076">
    <property type="term" value="P:ecdysone receptor signaling pathway"/>
    <property type="evidence" value="ECO:0007669"/>
    <property type="project" value="InterPro"/>
</dbReference>
<evidence type="ECO:0000256" key="3">
    <source>
        <dbReference type="ARBA" id="ARBA00022052"/>
    </source>
</evidence>
<feature type="region of interest" description="Disordered" evidence="17">
    <location>
        <begin position="114"/>
        <end position="177"/>
    </location>
</feature>
<evidence type="ECO:0000256" key="17">
    <source>
        <dbReference type="SAM" id="MobiDB-lite"/>
    </source>
</evidence>
<evidence type="ECO:0000256" key="13">
    <source>
        <dbReference type="ARBA" id="ARBA00030794"/>
    </source>
</evidence>
<gene>
    <name evidence="20" type="primary">EcR-B1</name>
</gene>
<keyword evidence="6 16" id="KW-0862">Zinc</keyword>
<evidence type="ECO:0000256" key="1">
    <source>
        <dbReference type="ARBA" id="ARBA00004123"/>
    </source>
</evidence>
<evidence type="ECO:0000256" key="8">
    <source>
        <dbReference type="ARBA" id="ARBA00023125"/>
    </source>
</evidence>
<keyword evidence="9 16" id="KW-0804">Transcription</keyword>
<dbReference type="GO" id="GO:0000122">
    <property type="term" value="P:negative regulation of transcription by RNA polymerase II"/>
    <property type="evidence" value="ECO:0007669"/>
    <property type="project" value="TreeGrafter"/>
</dbReference>
<dbReference type="GO" id="GO:0008270">
    <property type="term" value="F:zinc ion binding"/>
    <property type="evidence" value="ECO:0007669"/>
    <property type="project" value="UniProtKB-KW"/>
</dbReference>
<dbReference type="InterPro" id="IPR013088">
    <property type="entry name" value="Znf_NHR/GATA"/>
</dbReference>
<evidence type="ECO:0000256" key="11">
    <source>
        <dbReference type="ARBA" id="ARBA00023242"/>
    </source>
</evidence>
<feature type="domain" description="NR LBD" evidence="19">
    <location>
        <begin position="332"/>
        <end position="569"/>
    </location>
</feature>
<dbReference type="PRINTS" id="PR01283">
    <property type="entry name" value="ECDYSTEROIDR"/>
</dbReference>
<dbReference type="InterPro" id="IPR001628">
    <property type="entry name" value="Znf_hrmn_rcpt"/>
</dbReference>
<evidence type="ECO:0000256" key="4">
    <source>
        <dbReference type="ARBA" id="ARBA00022723"/>
    </source>
</evidence>
<dbReference type="FunFam" id="1.10.565.10:FF:000030">
    <property type="entry name" value="Ecdysone receptor (Isoform A)"/>
    <property type="match status" value="1"/>
</dbReference>
<feature type="domain" description="Nuclear receptor" evidence="18">
    <location>
        <begin position="183"/>
        <end position="258"/>
    </location>
</feature>
<dbReference type="PROSITE" id="PS00031">
    <property type="entry name" value="NUCLEAR_REC_DBD_1"/>
    <property type="match status" value="1"/>
</dbReference>
<evidence type="ECO:0000256" key="10">
    <source>
        <dbReference type="ARBA" id="ARBA00023170"/>
    </source>
</evidence>
<keyword evidence="4 16" id="KW-0479">Metal-binding</keyword>
<dbReference type="Gene3D" id="3.30.50.10">
    <property type="entry name" value="Erythroid Transcription Factor GATA-1, subunit A"/>
    <property type="match status" value="1"/>
</dbReference>
<dbReference type="GO" id="GO:0030154">
    <property type="term" value="P:cell differentiation"/>
    <property type="evidence" value="ECO:0007669"/>
    <property type="project" value="TreeGrafter"/>
</dbReference>
<dbReference type="CDD" id="cd07161">
    <property type="entry name" value="NR_DBD_EcR"/>
    <property type="match status" value="1"/>
</dbReference>
<dbReference type="InterPro" id="IPR001723">
    <property type="entry name" value="Nuclear_hrmn_rcpt"/>
</dbReference>
<evidence type="ECO:0000256" key="16">
    <source>
        <dbReference type="RuleBase" id="RU004334"/>
    </source>
</evidence>
<keyword evidence="10 16" id="KW-0675">Receptor</keyword>